<evidence type="ECO:0000259" key="4">
    <source>
        <dbReference type="Pfam" id="PF00294"/>
    </source>
</evidence>
<dbReference type="InterPro" id="IPR052700">
    <property type="entry name" value="Carb_kinase_PfkB-like"/>
</dbReference>
<protein>
    <submittedName>
        <fullName evidence="5">Carbohydrate kinase</fullName>
    </submittedName>
</protein>
<dbReference type="InterPro" id="IPR002139">
    <property type="entry name" value="Ribo/fructo_kinase"/>
</dbReference>
<evidence type="ECO:0000313" key="5">
    <source>
        <dbReference type="EMBL" id="KKS78953.1"/>
    </source>
</evidence>
<evidence type="ECO:0000313" key="6">
    <source>
        <dbReference type="Proteomes" id="UP000034213"/>
    </source>
</evidence>
<organism evidence="5 6">
    <name type="scientific">Candidatus Beckwithbacteria bacterium GW2011_GWA2_43_10</name>
    <dbReference type="NCBI Taxonomy" id="1618369"/>
    <lineage>
        <taxon>Bacteria</taxon>
        <taxon>Candidatus Beckwithiibacteriota</taxon>
    </lineage>
</organism>
<evidence type="ECO:0000256" key="1">
    <source>
        <dbReference type="ARBA" id="ARBA00010688"/>
    </source>
</evidence>
<gene>
    <name evidence="5" type="ORF">UV54_C0046G0002</name>
</gene>
<dbReference type="PANTHER" id="PTHR43320">
    <property type="entry name" value="SUGAR KINASE"/>
    <property type="match status" value="1"/>
</dbReference>
<dbReference type="InterPro" id="IPR011611">
    <property type="entry name" value="PfkB_dom"/>
</dbReference>
<name>A0A0G1EWJ7_9BACT</name>
<proteinExistence type="inferred from homology"/>
<dbReference type="AlphaFoldDB" id="A0A0G1EWJ7"/>
<reference evidence="5 6" key="1">
    <citation type="journal article" date="2015" name="Nature">
        <title>rRNA introns, odd ribosomes, and small enigmatic genomes across a large radiation of phyla.</title>
        <authorList>
            <person name="Brown C.T."/>
            <person name="Hug L.A."/>
            <person name="Thomas B.C."/>
            <person name="Sharon I."/>
            <person name="Castelle C.J."/>
            <person name="Singh A."/>
            <person name="Wilkins M.J."/>
            <person name="Williams K.H."/>
            <person name="Banfield J.F."/>
        </authorList>
    </citation>
    <scope>NUCLEOTIDE SEQUENCE [LARGE SCALE GENOMIC DNA]</scope>
</reference>
<evidence type="ECO:0000256" key="2">
    <source>
        <dbReference type="ARBA" id="ARBA00022679"/>
    </source>
</evidence>
<dbReference type="SUPFAM" id="SSF53613">
    <property type="entry name" value="Ribokinase-like"/>
    <property type="match status" value="1"/>
</dbReference>
<dbReference type="EMBL" id="LCEW01000046">
    <property type="protein sequence ID" value="KKS78953.1"/>
    <property type="molecule type" value="Genomic_DNA"/>
</dbReference>
<sequence length="312" mass="33808">MKFDVVTFGSSFVDVYLSSRNFKVKDNLLCQSYDSKIAVDKLVITTGGGATNTAVGFERLGLQTGCVTCVGKDHWGLFVRQELKKEGVSPLYIQQVDEATSYSTILVSADGGRSALIYRGASSKLSWHKVEWDKLGPEWFYVSSLGGDLNLLTKIIRTAQAKKIKVALNPGSGEILAQEKLTAFLPYIEVLIVNRQEAAQLTQHEFKNKEEIVTDLRKLGARIVAMTEGKKGAVLLEGRKVISLPAVPVETVEETGAGDGFGCGLVAGLIKFTSLEKALKLGLVNGASVVGHFGPKTGLLFEPDLADWLKKL</sequence>
<feature type="domain" description="Carbohydrate kinase PfkB" evidence="4">
    <location>
        <begin position="4"/>
        <end position="297"/>
    </location>
</feature>
<accession>A0A0G1EWJ7</accession>
<dbReference type="Proteomes" id="UP000034213">
    <property type="component" value="Unassembled WGS sequence"/>
</dbReference>
<dbReference type="Gene3D" id="3.40.1190.20">
    <property type="match status" value="1"/>
</dbReference>
<dbReference type="GO" id="GO:0016301">
    <property type="term" value="F:kinase activity"/>
    <property type="evidence" value="ECO:0007669"/>
    <property type="project" value="UniProtKB-KW"/>
</dbReference>
<dbReference type="PANTHER" id="PTHR43320:SF3">
    <property type="entry name" value="CARBOHYDRATE KINASE PFKB DOMAIN-CONTAINING PROTEIN"/>
    <property type="match status" value="1"/>
</dbReference>
<dbReference type="STRING" id="1618369.UV54_C0046G0002"/>
<keyword evidence="3 5" id="KW-0418">Kinase</keyword>
<keyword evidence="2" id="KW-0808">Transferase</keyword>
<comment type="caution">
    <text evidence="5">The sequence shown here is derived from an EMBL/GenBank/DDBJ whole genome shotgun (WGS) entry which is preliminary data.</text>
</comment>
<comment type="similarity">
    <text evidence="1">Belongs to the carbohydrate kinase PfkB family.</text>
</comment>
<evidence type="ECO:0000256" key="3">
    <source>
        <dbReference type="ARBA" id="ARBA00022777"/>
    </source>
</evidence>
<dbReference type="InterPro" id="IPR002173">
    <property type="entry name" value="Carboh/pur_kinase_PfkB_CS"/>
</dbReference>
<dbReference type="PRINTS" id="PR00990">
    <property type="entry name" value="RIBOKINASE"/>
</dbReference>
<dbReference type="Pfam" id="PF00294">
    <property type="entry name" value="PfkB"/>
    <property type="match status" value="1"/>
</dbReference>
<dbReference type="PROSITE" id="PS00583">
    <property type="entry name" value="PFKB_KINASES_1"/>
    <property type="match status" value="1"/>
</dbReference>
<dbReference type="InterPro" id="IPR029056">
    <property type="entry name" value="Ribokinase-like"/>
</dbReference>